<organism evidence="1 2">
    <name type="scientific">Sphingopyxis flava</name>
    <dbReference type="NCBI Taxonomy" id="1507287"/>
    <lineage>
        <taxon>Bacteria</taxon>
        <taxon>Pseudomonadati</taxon>
        <taxon>Pseudomonadota</taxon>
        <taxon>Alphaproteobacteria</taxon>
        <taxon>Sphingomonadales</taxon>
        <taxon>Sphingomonadaceae</taxon>
        <taxon>Sphingopyxis</taxon>
    </lineage>
</organism>
<accession>A0A1T4ZVX3</accession>
<name>A0A1T4ZVX3_9SPHN</name>
<dbReference type="RefSeq" id="WP_079636855.1">
    <property type="nucleotide sequence ID" value="NZ_FUYP01000001.1"/>
</dbReference>
<dbReference type="EMBL" id="FUYP01000001">
    <property type="protein sequence ID" value="SKB26846.1"/>
    <property type="molecule type" value="Genomic_DNA"/>
</dbReference>
<gene>
    <name evidence="1" type="ORF">SAMN06295937_1001243</name>
</gene>
<reference evidence="2" key="1">
    <citation type="submission" date="2017-02" db="EMBL/GenBank/DDBJ databases">
        <authorList>
            <person name="Varghese N."/>
            <person name="Submissions S."/>
        </authorList>
    </citation>
    <scope>NUCLEOTIDE SEQUENCE [LARGE SCALE GENOMIC DNA]</scope>
    <source>
        <strain evidence="2">R11H</strain>
    </source>
</reference>
<keyword evidence="2" id="KW-1185">Reference proteome</keyword>
<dbReference type="AlphaFoldDB" id="A0A1T4ZVX3"/>
<protein>
    <submittedName>
        <fullName evidence="1">Uncharacterized protein</fullName>
    </submittedName>
</protein>
<evidence type="ECO:0000313" key="1">
    <source>
        <dbReference type="EMBL" id="SKB26846.1"/>
    </source>
</evidence>
<proteinExistence type="predicted"/>
<dbReference type="OrthoDB" id="72471at2"/>
<evidence type="ECO:0000313" key="2">
    <source>
        <dbReference type="Proteomes" id="UP000190044"/>
    </source>
</evidence>
<sequence>MTDRPILFSAPMVRALLEGRKTQTRRILNPQPGDDIDNAGDCETIIDMATGQEIHARFAVGDRLYVREEWFTTPAYDDLAPSEMGGDEPLRYKADDATFNWTEADGSRVGRRRAGMHMPRWASRLTLTVTEVRVERLQECSEVDAVQEGVTLIEESCEDPVEAYAALWNSINGAGAWEANPWVAAVTFTVEQRNIDA</sequence>
<dbReference type="Proteomes" id="UP000190044">
    <property type="component" value="Unassembled WGS sequence"/>
</dbReference>